<dbReference type="InterPro" id="IPR003696">
    <property type="entry name" value="Carbtransf_dom"/>
</dbReference>
<dbReference type="Gene3D" id="3.90.870.20">
    <property type="entry name" value="Carbamoyltransferase, C-terminal domain"/>
    <property type="match status" value="1"/>
</dbReference>
<dbReference type="PANTHER" id="PTHR34847">
    <property type="entry name" value="NODULATION PROTEIN U"/>
    <property type="match status" value="1"/>
</dbReference>
<dbReference type="Proteomes" id="UP000594468">
    <property type="component" value="Chromosome"/>
</dbReference>
<keyword evidence="5" id="KW-1185">Reference proteome</keyword>
<dbReference type="PANTHER" id="PTHR34847:SF1">
    <property type="entry name" value="NODULATION PROTEIN U"/>
    <property type="match status" value="1"/>
</dbReference>
<dbReference type="InterPro" id="IPR038152">
    <property type="entry name" value="Carbam_trans_C_sf"/>
</dbReference>
<dbReference type="Pfam" id="PF02543">
    <property type="entry name" value="Carbam_trans_N"/>
    <property type="match status" value="1"/>
</dbReference>
<evidence type="ECO:0000256" key="1">
    <source>
        <dbReference type="ARBA" id="ARBA00006129"/>
    </source>
</evidence>
<organism evidence="4 5">
    <name type="scientific">Phototrophicus methaneseepsis</name>
    <dbReference type="NCBI Taxonomy" id="2710758"/>
    <lineage>
        <taxon>Bacteria</taxon>
        <taxon>Bacillati</taxon>
        <taxon>Chloroflexota</taxon>
        <taxon>Candidatus Thermofontia</taxon>
        <taxon>Phototrophicales</taxon>
        <taxon>Phototrophicaceae</taxon>
        <taxon>Phototrophicus</taxon>
    </lineage>
</organism>
<reference evidence="4 5" key="1">
    <citation type="submission" date="2020-02" db="EMBL/GenBank/DDBJ databases">
        <authorList>
            <person name="Zheng R.K."/>
            <person name="Sun C.M."/>
        </authorList>
    </citation>
    <scope>NUCLEOTIDE SEQUENCE [LARGE SCALE GENOMIC DNA]</scope>
    <source>
        <strain evidence="5">rifampicinis</strain>
    </source>
</reference>
<proteinExistence type="inferred from homology"/>
<feature type="domain" description="Carbamoyltransferase C-terminal" evidence="3">
    <location>
        <begin position="425"/>
        <end position="595"/>
    </location>
</feature>
<dbReference type="InterPro" id="IPR043129">
    <property type="entry name" value="ATPase_NBD"/>
</dbReference>
<evidence type="ECO:0000259" key="2">
    <source>
        <dbReference type="Pfam" id="PF02543"/>
    </source>
</evidence>
<dbReference type="Gene3D" id="3.30.420.40">
    <property type="match status" value="2"/>
</dbReference>
<accession>A0A7S8E5X3</accession>
<dbReference type="SUPFAM" id="SSF53067">
    <property type="entry name" value="Actin-like ATPase domain"/>
    <property type="match status" value="1"/>
</dbReference>
<sequence>MYILGISAFYHDSAAALIRDGEIVAAAMEERFSRKKHDNGFPALATQFCLDFAGITVDDLDYVVFYEKPLVKFERILLTTLNTFPRSWAVWKEAMVSWLKEKLWVKSAIRSHVTIDPDKILFADHHMSHAASAFFTSPFKEAAVLTTDGVGEWTTTTLGIAKSYWDDDVTGNNELNLFSEQRFPHSLGLLYSTFTAWLGFRVNNGEYKVMGMTPYGTPKYEDMVYKLMDVDDKTGAFHLNMSYFDYQHSVDRSYSNKFIDLFGPNRPPDADFFTMETNPERSAERDAMERNQFYADVAASIQKVTEDTLIKICNHLYEITGQKKLVMAGGVALNTKANWRLLNETPFEEIYIHPAAGDDGGAVGAAMWAYHIMLNRPRNWVMPHSYWGKAYSNGEIVSFLKEHNIPYESYEDRHDELVDVIVDGMTQEKVIGHFEGRFEWGPRALGNRSILADPRSEGMKEVVNTKIKFREPFRPFAPVILRERAPEYFDYPEVAEHEAPRYMLIVAPIKEDKQDKIQAVNHAGTGRLQTIERDTNPRYYDIVKRFGDATGVPVVLNTSFNLRGEPIVNTPLEAFNTFRNSDIDMLVLGPYLVRKS</sequence>
<protein>
    <submittedName>
        <fullName evidence="4">Carbamoyltransferase</fullName>
    </submittedName>
</protein>
<dbReference type="CDD" id="cd24098">
    <property type="entry name" value="ASKHA_NBD_TobZ_N"/>
    <property type="match status" value="1"/>
</dbReference>
<evidence type="ECO:0000259" key="3">
    <source>
        <dbReference type="Pfam" id="PF16861"/>
    </source>
</evidence>
<name>A0A7S8E5X3_9CHLR</name>
<dbReference type="InterPro" id="IPR051338">
    <property type="entry name" value="NodU/CmcH_Carbamoyltrnsfr"/>
</dbReference>
<dbReference type="KEGG" id="pmet:G4Y79_14885"/>
<dbReference type="EMBL" id="CP062983">
    <property type="protein sequence ID" value="QPC80988.1"/>
    <property type="molecule type" value="Genomic_DNA"/>
</dbReference>
<gene>
    <name evidence="4" type="ORF">G4Y79_14885</name>
</gene>
<dbReference type="InterPro" id="IPR031730">
    <property type="entry name" value="Carbam_trans_C"/>
</dbReference>
<dbReference type="RefSeq" id="WP_195169061.1">
    <property type="nucleotide sequence ID" value="NZ_CP062983.1"/>
</dbReference>
<dbReference type="GO" id="GO:0016740">
    <property type="term" value="F:transferase activity"/>
    <property type="evidence" value="ECO:0007669"/>
    <property type="project" value="UniProtKB-KW"/>
</dbReference>
<feature type="domain" description="Carbamoyltransferase" evidence="2">
    <location>
        <begin position="3"/>
        <end position="367"/>
    </location>
</feature>
<keyword evidence="4" id="KW-0808">Transferase</keyword>
<dbReference type="AlphaFoldDB" id="A0A7S8E5X3"/>
<evidence type="ECO:0000313" key="5">
    <source>
        <dbReference type="Proteomes" id="UP000594468"/>
    </source>
</evidence>
<dbReference type="Pfam" id="PF16861">
    <property type="entry name" value="Carbam_trans_C"/>
    <property type="match status" value="1"/>
</dbReference>
<evidence type="ECO:0000313" key="4">
    <source>
        <dbReference type="EMBL" id="QPC80988.1"/>
    </source>
</evidence>
<comment type="similarity">
    <text evidence="1">Belongs to the NodU/CmcH family.</text>
</comment>